<dbReference type="NCBIfam" id="TIGR03023">
    <property type="entry name" value="WcaJ_sugtrans"/>
    <property type="match status" value="1"/>
</dbReference>
<dbReference type="AlphaFoldDB" id="A0A7U8GQ43"/>
<dbReference type="GO" id="GO:0016780">
    <property type="term" value="F:phosphotransferase activity, for other substituted phosphate groups"/>
    <property type="evidence" value="ECO:0007669"/>
    <property type="project" value="TreeGrafter"/>
</dbReference>
<evidence type="ECO:0000256" key="1">
    <source>
        <dbReference type="ARBA" id="ARBA00004141"/>
    </source>
</evidence>
<feature type="transmembrane region" description="Helical" evidence="7">
    <location>
        <begin position="283"/>
        <end position="303"/>
    </location>
</feature>
<feature type="transmembrane region" description="Helical" evidence="7">
    <location>
        <begin position="87"/>
        <end position="104"/>
    </location>
</feature>
<feature type="transmembrane region" description="Helical" evidence="7">
    <location>
        <begin position="48"/>
        <end position="67"/>
    </location>
</feature>
<feature type="transmembrane region" description="Helical" evidence="7">
    <location>
        <begin position="21"/>
        <end position="42"/>
    </location>
</feature>
<dbReference type="InterPro" id="IPR003362">
    <property type="entry name" value="Bact_transf"/>
</dbReference>
<dbReference type="InterPro" id="IPR017475">
    <property type="entry name" value="EPS_sugar_tfrase"/>
</dbReference>
<comment type="caution">
    <text evidence="9">The sequence shown here is derived from an EMBL/GenBank/DDBJ whole genome shotgun (WGS) entry which is preliminary data.</text>
</comment>
<accession>A0A7U8GQ43</accession>
<dbReference type="EMBL" id="AAOW01000028">
    <property type="protein sequence ID" value="EAR59937.1"/>
    <property type="molecule type" value="Genomic_DNA"/>
</dbReference>
<feature type="transmembrane region" description="Helical" evidence="7">
    <location>
        <begin position="116"/>
        <end position="134"/>
    </location>
</feature>
<dbReference type="Proteomes" id="UP000002171">
    <property type="component" value="Unassembled WGS sequence"/>
</dbReference>
<name>A0A7U8GQ43_NEPCE</name>
<evidence type="ECO:0000256" key="3">
    <source>
        <dbReference type="ARBA" id="ARBA00022679"/>
    </source>
</evidence>
<evidence type="ECO:0000256" key="4">
    <source>
        <dbReference type="ARBA" id="ARBA00022692"/>
    </source>
</evidence>
<keyword evidence="10" id="KW-1185">Reference proteome</keyword>
<organism evidence="9 10">
    <name type="scientific">Neptuniibacter caesariensis</name>
    <dbReference type="NCBI Taxonomy" id="207954"/>
    <lineage>
        <taxon>Bacteria</taxon>
        <taxon>Pseudomonadati</taxon>
        <taxon>Pseudomonadota</taxon>
        <taxon>Gammaproteobacteria</taxon>
        <taxon>Oceanospirillales</taxon>
        <taxon>Oceanospirillaceae</taxon>
        <taxon>Neptuniibacter</taxon>
    </lineage>
</organism>
<dbReference type="GO" id="GO:0016020">
    <property type="term" value="C:membrane"/>
    <property type="evidence" value="ECO:0007669"/>
    <property type="project" value="UniProtKB-SubCell"/>
</dbReference>
<dbReference type="Pfam" id="PF02397">
    <property type="entry name" value="Bac_transf"/>
    <property type="match status" value="1"/>
</dbReference>
<dbReference type="PANTHER" id="PTHR30576:SF0">
    <property type="entry name" value="UNDECAPRENYL-PHOSPHATE N-ACETYLGALACTOSAMINYL 1-PHOSPHATE TRANSFERASE-RELATED"/>
    <property type="match status" value="1"/>
</dbReference>
<proteinExistence type="inferred from homology"/>
<reference evidence="9 10" key="1">
    <citation type="submission" date="2006-02" db="EMBL/GenBank/DDBJ databases">
        <authorList>
            <person name="Pinhassi J."/>
            <person name="Pedros-Alio C."/>
            <person name="Ferriera S."/>
            <person name="Johnson J."/>
            <person name="Kravitz S."/>
            <person name="Halpern A."/>
            <person name="Remington K."/>
            <person name="Beeson K."/>
            <person name="Tran B."/>
            <person name="Rogers Y.-H."/>
            <person name="Friedman R."/>
            <person name="Venter J.C."/>
        </authorList>
    </citation>
    <scope>NUCLEOTIDE SEQUENCE [LARGE SCALE GENOMIC DNA]</scope>
    <source>
        <strain evidence="9 10">MED92</strain>
    </source>
</reference>
<keyword evidence="5 7" id="KW-1133">Transmembrane helix</keyword>
<dbReference type="Pfam" id="PF13727">
    <property type="entry name" value="CoA_binding_3"/>
    <property type="match status" value="1"/>
</dbReference>
<dbReference type="PANTHER" id="PTHR30576">
    <property type="entry name" value="COLANIC BIOSYNTHESIS UDP-GLUCOSE LIPID CARRIER TRANSFERASE"/>
    <property type="match status" value="1"/>
</dbReference>
<evidence type="ECO:0000256" key="7">
    <source>
        <dbReference type="SAM" id="Phobius"/>
    </source>
</evidence>
<evidence type="ECO:0000256" key="5">
    <source>
        <dbReference type="ARBA" id="ARBA00022989"/>
    </source>
</evidence>
<keyword evidence="4 7" id="KW-0812">Transmembrane</keyword>
<evidence type="ECO:0000259" key="8">
    <source>
        <dbReference type="Pfam" id="PF02397"/>
    </source>
</evidence>
<dbReference type="InterPro" id="IPR017473">
    <property type="entry name" value="Undecaprenyl-P_gluc_Ptfrase"/>
</dbReference>
<keyword evidence="3 9" id="KW-0808">Transferase</keyword>
<gene>
    <name evidence="9" type="ORF">MED92_16040</name>
</gene>
<evidence type="ECO:0000313" key="10">
    <source>
        <dbReference type="Proteomes" id="UP000002171"/>
    </source>
</evidence>
<comment type="subcellular location">
    <subcellularLocation>
        <location evidence="1">Membrane</location>
        <topology evidence="1">Multi-pass membrane protein</topology>
    </subcellularLocation>
</comment>
<comment type="similarity">
    <text evidence="2">Belongs to the bacterial sugar transferase family.</text>
</comment>
<evidence type="ECO:0000256" key="6">
    <source>
        <dbReference type="ARBA" id="ARBA00023136"/>
    </source>
</evidence>
<dbReference type="NCBIfam" id="TIGR03025">
    <property type="entry name" value="EPS_sugtrans"/>
    <property type="match status" value="1"/>
</dbReference>
<feature type="domain" description="Bacterial sugar transferase" evidence="8">
    <location>
        <begin position="277"/>
        <end position="462"/>
    </location>
</feature>
<evidence type="ECO:0000256" key="2">
    <source>
        <dbReference type="ARBA" id="ARBA00006464"/>
    </source>
</evidence>
<evidence type="ECO:0000313" key="9">
    <source>
        <dbReference type="EMBL" id="EAR59937.1"/>
    </source>
</evidence>
<keyword evidence="6 7" id="KW-0472">Membrane</keyword>
<protein>
    <submittedName>
        <fullName evidence="9">Sugar transferase, putative</fullName>
    </submittedName>
</protein>
<sequence>MEDIEGMIKVGRPLLQRRNSLTNMFQALLDAFLVLCLFVGFVQYTQGVLLYSHVIFVLLLMGSMAVIYDGMGIYRKNRSNLGKSFDLLKAWCFSLAISLAFIYLLEALDGLAPDFILPFSVAAFTLQLLSHLFLRRFHLIRSSKAKVNALVIGDQVFANRLKTRINNNPWVREKVSACIELSSLSEPDNFLCNVSINKAKEIIRNDDIRSVYLALPFNNLALVQDLYKELMELNVDVHWIPDIHELQLINPSVKELAGYPVLTLSETPLIGTHHLKKAVVDKVLALIALLALSWLMLGTALAIKLTSPGPVFFRQPRTGWDGKEFMIWKFRSMKVHQEEPDKVTQATRHDDRITPVGRFIRKTSIDELPQLFNVLIGNMSMVGPRPHAVQHNQIYSTQINAYLCRHRIKPGITGLAQVRGLRGETEELELMSKRVESDLEYINNWSVSLDIMIMIRTALTLINSRAY</sequence>